<feature type="transmembrane region" description="Helical" evidence="1">
    <location>
        <begin position="7"/>
        <end position="24"/>
    </location>
</feature>
<dbReference type="OrthoDB" id="2351415at2"/>
<accession>A0A0R1RHU0</accession>
<feature type="domain" description="DUF7649" evidence="3">
    <location>
        <begin position="3"/>
        <end position="80"/>
    </location>
</feature>
<dbReference type="InterPro" id="IPR056066">
    <property type="entry name" value="DUF7649"/>
</dbReference>
<feature type="transmembrane region" description="Helical" evidence="1">
    <location>
        <begin position="53"/>
        <end position="79"/>
    </location>
</feature>
<evidence type="ECO:0000259" key="3">
    <source>
        <dbReference type="Pfam" id="PF24661"/>
    </source>
</evidence>
<evidence type="ECO:0000256" key="1">
    <source>
        <dbReference type="SAM" id="Phobius"/>
    </source>
</evidence>
<reference evidence="4 5" key="1">
    <citation type="journal article" date="2015" name="Genome Announc.">
        <title>Expanding the biotechnology potential of lactobacilli through comparative genomics of 213 strains and associated genera.</title>
        <authorList>
            <person name="Sun Z."/>
            <person name="Harris H.M."/>
            <person name="McCann A."/>
            <person name="Guo C."/>
            <person name="Argimon S."/>
            <person name="Zhang W."/>
            <person name="Yang X."/>
            <person name="Jeffery I.B."/>
            <person name="Cooney J.C."/>
            <person name="Kagawa T.F."/>
            <person name="Liu W."/>
            <person name="Song Y."/>
            <person name="Salvetti E."/>
            <person name="Wrobel A."/>
            <person name="Rasinkangas P."/>
            <person name="Parkhill J."/>
            <person name="Rea M.C."/>
            <person name="O'Sullivan O."/>
            <person name="Ritari J."/>
            <person name="Douillard F.P."/>
            <person name="Paul Ross R."/>
            <person name="Yang R."/>
            <person name="Briner A.E."/>
            <person name="Felis G.E."/>
            <person name="de Vos W.M."/>
            <person name="Barrangou R."/>
            <person name="Klaenhammer T.R."/>
            <person name="Caufield P.W."/>
            <person name="Cui Y."/>
            <person name="Zhang H."/>
            <person name="O'Toole P.W."/>
        </authorList>
    </citation>
    <scope>NUCLEOTIDE SEQUENCE [LARGE SCALE GENOMIC DNA]</scope>
    <source>
        <strain evidence="4 5">DSM 13343</strain>
    </source>
</reference>
<keyword evidence="1" id="KW-0472">Membrane</keyword>
<dbReference type="NCBIfam" id="NF040535">
    <property type="entry name" value="LiaF_C_term"/>
    <property type="match status" value="1"/>
</dbReference>
<evidence type="ECO:0000313" key="5">
    <source>
        <dbReference type="Proteomes" id="UP000051790"/>
    </source>
</evidence>
<dbReference type="InterPro" id="IPR016975">
    <property type="entry name" value="Cell_wall_LiaF"/>
</dbReference>
<evidence type="ECO:0000259" key="2">
    <source>
        <dbReference type="Pfam" id="PF09922"/>
    </source>
</evidence>
<keyword evidence="5" id="KW-1185">Reference proteome</keyword>
<dbReference type="Pfam" id="PF09922">
    <property type="entry name" value="LiaF-like_C"/>
    <property type="match status" value="1"/>
</dbReference>
<dbReference type="Proteomes" id="UP000051790">
    <property type="component" value="Unassembled WGS sequence"/>
</dbReference>
<keyword evidence="1" id="KW-0812">Transmembrane</keyword>
<name>A0A0R1RHU0_9LACO</name>
<proteinExistence type="predicted"/>
<dbReference type="InterPro" id="IPR024425">
    <property type="entry name" value="LiaF-like_C"/>
</dbReference>
<dbReference type="GO" id="GO:0016020">
    <property type="term" value="C:membrane"/>
    <property type="evidence" value="ECO:0007669"/>
    <property type="project" value="InterPro"/>
</dbReference>
<dbReference type="PIRSF" id="PIRSF031509">
    <property type="entry name" value="Cell_wall_LiaF/YvqF"/>
    <property type="match status" value="1"/>
</dbReference>
<feature type="transmembrane region" description="Helical" evidence="1">
    <location>
        <begin position="30"/>
        <end position="46"/>
    </location>
</feature>
<dbReference type="RefSeq" id="WP_054713802.1">
    <property type="nucleotide sequence ID" value="NZ_AZEU01000018.1"/>
</dbReference>
<feature type="domain" description="Cell wall-active antibiotics response LiaF-like C-terminal" evidence="2">
    <location>
        <begin position="121"/>
        <end position="233"/>
    </location>
</feature>
<evidence type="ECO:0000313" key="4">
    <source>
        <dbReference type="EMBL" id="KRL53235.1"/>
    </source>
</evidence>
<keyword evidence="1" id="KW-1133">Transmembrane helix</keyword>
<dbReference type="AlphaFoldDB" id="A0A0R1RHU0"/>
<dbReference type="Pfam" id="PF24661">
    <property type="entry name" value="DUF7649"/>
    <property type="match status" value="1"/>
</dbReference>
<sequence>MSRRWQLFWLTEAAMFFVLCFQIVTNPPVLVGVIFGVVALVIGTKVHRLQTFWLTVGGISVVVSVFVNPMVWIMLFLAACASLKLFTGQNSSLGPWARKHFMAVTTRQPQSKAGTMHSHPWFGDTNIGQTQFEWDDINMTVAAGDTIIDLGNTLLPKGENVVVIRKGFGKTRILVPVGVGVAIDHSAMIGTLSVNGEEVPMKNETRKYFSEDYDDASRHIHILTNVLVGDVEVLAV</sequence>
<protein>
    <submittedName>
        <fullName evidence="4">Membrane protein</fullName>
    </submittedName>
</protein>
<dbReference type="EMBL" id="AZEU01000018">
    <property type="protein sequence ID" value="KRL53235.1"/>
    <property type="molecule type" value="Genomic_DNA"/>
</dbReference>
<dbReference type="PATRIC" id="fig|1423769.4.peg.1441"/>
<gene>
    <name evidence="4" type="ORF">FD01_GL001340</name>
</gene>
<comment type="caution">
    <text evidence="4">The sequence shown here is derived from an EMBL/GenBank/DDBJ whole genome shotgun (WGS) entry which is preliminary data.</text>
</comment>
<dbReference type="InterPro" id="IPR047793">
    <property type="entry name" value="LiaF_C"/>
</dbReference>
<organism evidence="4 5">
    <name type="scientific">Lacticaseibacillus manihotivorans DSM 13343 = JCM 12514</name>
    <dbReference type="NCBI Taxonomy" id="1423769"/>
    <lineage>
        <taxon>Bacteria</taxon>
        <taxon>Bacillati</taxon>
        <taxon>Bacillota</taxon>
        <taxon>Bacilli</taxon>
        <taxon>Lactobacillales</taxon>
        <taxon>Lactobacillaceae</taxon>
        <taxon>Lacticaseibacillus</taxon>
    </lineage>
</organism>